<keyword evidence="3" id="KW-1185">Reference proteome</keyword>
<feature type="compositionally biased region" description="Basic and acidic residues" evidence="1">
    <location>
        <begin position="229"/>
        <end position="252"/>
    </location>
</feature>
<gene>
    <name evidence="2" type="ORF">NLI96_g10118</name>
</gene>
<feature type="region of interest" description="Disordered" evidence="1">
    <location>
        <begin position="572"/>
        <end position="681"/>
    </location>
</feature>
<protein>
    <recommendedName>
        <fullName evidence="4">Retrotransposon gag domain-containing protein</fullName>
    </recommendedName>
</protein>
<feature type="region of interest" description="Disordered" evidence="1">
    <location>
        <begin position="728"/>
        <end position="748"/>
    </location>
</feature>
<evidence type="ECO:0000313" key="3">
    <source>
        <dbReference type="Proteomes" id="UP001212997"/>
    </source>
</evidence>
<sequence>MEISQGPNPPGAMPPSGSDVAIPDLVTAQWTTGRSTNNNQGITVGENSINREGVVDNGNRNLPVEDKLESHRGTPQLNTGELNAGTDNVRLYLRSVNRTLAKVSERVSRMRREQMAVVDRLNETDDMLDELMHEITQDRLRIEQGIEGITQFQSALTEPAVEAAISSLKSQRGKDESRENYERRMGAVHRLGLNPVHAGEPGSVSQRIPTRGTRFSRPMTSGWSGQHQNYRENRSENRDGENRSNQESHREYGNQGGRGYHEHRETPPHQDSYQGGNNPNRPPAGGAGGPPNGPPDPGPPGDGGNSSDDEHSEERRDNREKSIPVSRRMRSMTPYFGDGTMNARTPPRLRQERPMNNRLYSRDEYGRVIDNSFAWIRDTIQQNLAADIEEIPRSIKPPEPEKYDGGDDLEDFDKWLLAVIRWMALSHLGGIGKERARLLVLGQFLSKTALEWYNTEVESPHRARRNWTFEEVICEMFDHFIHRTSGKVANQKFREVKYSTKNGVSHLFNEMTKWARRMIEVPTEYDQRVIFMGALPEEMQDTMRAARGINEERNTLDEIYYCALDIEEARLHNKTPREPGPSNRPPQTTALRYRMDQPYTNREGNRYIPREAYIRRNDQYKPTNRPVVFQKLRQPFAQARDGARHRSDERQPSSTKATQGSRPSASGAETKDRERPRDNDKAKVQCYTCKGYGHYANDATCPLRIKPAIRRFAEVPLIEEEEAPMVDAEDNNRTGRSAQEREDNTTHRMNEEHGERMEYEIDGSQYDSDESLYVMTEIYEPYESENEEAQAPAYMRAMTIAMLRGEERRDRVQPENASGQGPETEDPVNNEGMTVEPANTTTVEPANTTTVEPANTEEAEYEDMPALEEVPNEPTEESDIEIGEVNRGPIGELWRTEYLQLHRLFINQERENLRLRQRIREVEVHNRELAVDNGRLHQRNDELQDEIRILWCTHDSQVPRAMAQEVVENSMRREIQRDNLTIRPDIAEELEGRGELTTSSEDEQRMREVIDAARRMAARQTEPEIDIEHQ</sequence>
<feature type="region of interest" description="Disordered" evidence="1">
    <location>
        <begin position="1"/>
        <end position="21"/>
    </location>
</feature>
<feature type="compositionally biased region" description="Basic and acidic residues" evidence="1">
    <location>
        <begin position="669"/>
        <end position="681"/>
    </location>
</feature>
<feature type="region of interest" description="Disordered" evidence="1">
    <location>
        <begin position="807"/>
        <end position="835"/>
    </location>
</feature>
<feature type="compositionally biased region" description="Basic and acidic residues" evidence="1">
    <location>
        <begin position="730"/>
        <end position="748"/>
    </location>
</feature>
<feature type="compositionally biased region" description="Basic and acidic residues" evidence="1">
    <location>
        <begin position="641"/>
        <end position="651"/>
    </location>
</feature>
<feature type="compositionally biased region" description="Basic and acidic residues" evidence="1">
    <location>
        <begin position="603"/>
        <end position="619"/>
    </location>
</feature>
<name>A0AAD5UU81_9APHY</name>
<feature type="compositionally biased region" description="Polar residues" evidence="1">
    <location>
        <begin position="218"/>
        <end position="228"/>
    </location>
</feature>
<accession>A0AAD5UU81</accession>
<evidence type="ECO:0000313" key="2">
    <source>
        <dbReference type="EMBL" id="KAJ3477938.1"/>
    </source>
</evidence>
<feature type="compositionally biased region" description="Basic and acidic residues" evidence="1">
    <location>
        <begin position="259"/>
        <end position="268"/>
    </location>
</feature>
<dbReference type="Proteomes" id="UP001212997">
    <property type="component" value="Unassembled WGS sequence"/>
</dbReference>
<dbReference type="EMBL" id="JANAWD010000551">
    <property type="protein sequence ID" value="KAJ3477938.1"/>
    <property type="molecule type" value="Genomic_DNA"/>
</dbReference>
<comment type="caution">
    <text evidence="2">The sequence shown here is derived from an EMBL/GenBank/DDBJ whole genome shotgun (WGS) entry which is preliminary data.</text>
</comment>
<evidence type="ECO:0008006" key="4">
    <source>
        <dbReference type="Google" id="ProtNLM"/>
    </source>
</evidence>
<dbReference type="AlphaFoldDB" id="A0AAD5UU81"/>
<proteinExistence type="predicted"/>
<feature type="compositionally biased region" description="Basic and acidic residues" evidence="1">
    <location>
        <begin position="308"/>
        <end position="322"/>
    </location>
</feature>
<feature type="compositionally biased region" description="Polar residues" evidence="1">
    <location>
        <begin position="652"/>
        <end position="664"/>
    </location>
</feature>
<feature type="compositionally biased region" description="Pro residues" evidence="1">
    <location>
        <begin position="291"/>
        <end position="300"/>
    </location>
</feature>
<feature type="region of interest" description="Disordered" evidence="1">
    <location>
        <begin position="193"/>
        <end position="348"/>
    </location>
</feature>
<reference evidence="2" key="1">
    <citation type="submission" date="2022-07" db="EMBL/GenBank/DDBJ databases">
        <title>Genome Sequence of Physisporinus lineatus.</title>
        <authorList>
            <person name="Buettner E."/>
        </authorList>
    </citation>
    <scope>NUCLEOTIDE SEQUENCE</scope>
    <source>
        <strain evidence="2">VT162</strain>
    </source>
</reference>
<organism evidence="2 3">
    <name type="scientific">Meripilus lineatus</name>
    <dbReference type="NCBI Taxonomy" id="2056292"/>
    <lineage>
        <taxon>Eukaryota</taxon>
        <taxon>Fungi</taxon>
        <taxon>Dikarya</taxon>
        <taxon>Basidiomycota</taxon>
        <taxon>Agaricomycotina</taxon>
        <taxon>Agaricomycetes</taxon>
        <taxon>Polyporales</taxon>
        <taxon>Meripilaceae</taxon>
        <taxon>Meripilus</taxon>
    </lineage>
</organism>
<evidence type="ECO:0000256" key="1">
    <source>
        <dbReference type="SAM" id="MobiDB-lite"/>
    </source>
</evidence>